<feature type="region of interest" description="Disordered" evidence="1">
    <location>
        <begin position="15"/>
        <end position="58"/>
    </location>
</feature>
<evidence type="ECO:0000259" key="2">
    <source>
        <dbReference type="Pfam" id="PF00940"/>
    </source>
</evidence>
<organism evidence="3 4">
    <name type="scientific">Dendrobium thyrsiflorum</name>
    <name type="common">Pinecone-like raceme dendrobium</name>
    <name type="synonym">Orchid</name>
    <dbReference type="NCBI Taxonomy" id="117978"/>
    <lineage>
        <taxon>Eukaryota</taxon>
        <taxon>Viridiplantae</taxon>
        <taxon>Streptophyta</taxon>
        <taxon>Embryophyta</taxon>
        <taxon>Tracheophyta</taxon>
        <taxon>Spermatophyta</taxon>
        <taxon>Magnoliopsida</taxon>
        <taxon>Liliopsida</taxon>
        <taxon>Asparagales</taxon>
        <taxon>Orchidaceae</taxon>
        <taxon>Epidendroideae</taxon>
        <taxon>Malaxideae</taxon>
        <taxon>Dendrobiinae</taxon>
        <taxon>Dendrobium</taxon>
    </lineage>
</organism>
<evidence type="ECO:0000313" key="4">
    <source>
        <dbReference type="Proteomes" id="UP001552299"/>
    </source>
</evidence>
<reference evidence="3 4" key="1">
    <citation type="journal article" date="2024" name="Plant Biotechnol. J.">
        <title>Dendrobium thyrsiflorum genome and its molecular insights into genes involved in important horticultural traits.</title>
        <authorList>
            <person name="Chen B."/>
            <person name="Wang J.Y."/>
            <person name="Zheng P.J."/>
            <person name="Li K.L."/>
            <person name="Liang Y.M."/>
            <person name="Chen X.F."/>
            <person name="Zhang C."/>
            <person name="Zhao X."/>
            <person name="He X."/>
            <person name="Zhang G.Q."/>
            <person name="Liu Z.J."/>
            <person name="Xu Q."/>
        </authorList>
    </citation>
    <scope>NUCLEOTIDE SEQUENCE [LARGE SCALE GENOMIC DNA]</scope>
    <source>
        <strain evidence="3">GZMU011</strain>
    </source>
</reference>
<name>A0ABD0V1T5_DENTH</name>
<feature type="compositionally biased region" description="Basic and acidic residues" evidence="1">
    <location>
        <begin position="19"/>
        <end position="29"/>
    </location>
</feature>
<keyword evidence="4" id="KW-1185">Reference proteome</keyword>
<dbReference type="InterPro" id="IPR046950">
    <property type="entry name" value="DNA-dir_Rpol_C_phage-type"/>
</dbReference>
<sequence>MSQLPLPQVGKVVEGAKSNGHEVPEKHAVACDSTGRNVVGNGVEQQQRLEGSNVGEGGGRKEVTLAAIELPSSVPIGDRAPVVGSDRNVLLASFQLSFPSLSFPPLPERGDFNIKDVLDSTYFFN</sequence>
<gene>
    <name evidence="3" type="ORF">M5K25_011250</name>
</gene>
<proteinExistence type="predicted"/>
<accession>A0ABD0V1T5</accession>
<dbReference type="InterPro" id="IPR043502">
    <property type="entry name" value="DNA/RNA_pol_sf"/>
</dbReference>
<dbReference type="Pfam" id="PF00940">
    <property type="entry name" value="RNA_pol"/>
    <property type="match status" value="1"/>
</dbReference>
<protein>
    <recommendedName>
        <fullName evidence="2">DNA-directed RNA polymerase C-terminal domain-containing protein</fullName>
    </recommendedName>
</protein>
<dbReference type="SUPFAM" id="SSF56672">
    <property type="entry name" value="DNA/RNA polymerases"/>
    <property type="match status" value="1"/>
</dbReference>
<dbReference type="EMBL" id="JANQDX010000009">
    <property type="protein sequence ID" value="KAL0919174.1"/>
    <property type="molecule type" value="Genomic_DNA"/>
</dbReference>
<feature type="domain" description="DNA-directed RNA polymerase C-terminal" evidence="2">
    <location>
        <begin position="97"/>
        <end position="125"/>
    </location>
</feature>
<evidence type="ECO:0000256" key="1">
    <source>
        <dbReference type="SAM" id="MobiDB-lite"/>
    </source>
</evidence>
<comment type="caution">
    <text evidence="3">The sequence shown here is derived from an EMBL/GenBank/DDBJ whole genome shotgun (WGS) entry which is preliminary data.</text>
</comment>
<dbReference type="Proteomes" id="UP001552299">
    <property type="component" value="Unassembled WGS sequence"/>
</dbReference>
<evidence type="ECO:0000313" key="3">
    <source>
        <dbReference type="EMBL" id="KAL0919174.1"/>
    </source>
</evidence>
<dbReference type="AlphaFoldDB" id="A0ABD0V1T5"/>